<feature type="domain" description="DUF4232" evidence="1">
    <location>
        <begin position="67"/>
        <end position="199"/>
    </location>
</feature>
<evidence type="ECO:0000313" key="3">
    <source>
        <dbReference type="Proteomes" id="UP000653411"/>
    </source>
</evidence>
<dbReference type="Pfam" id="PF14016">
    <property type="entry name" value="DUF4232"/>
    <property type="match status" value="1"/>
</dbReference>
<evidence type="ECO:0000259" key="1">
    <source>
        <dbReference type="Pfam" id="PF14016"/>
    </source>
</evidence>
<proteinExistence type="predicted"/>
<reference evidence="2" key="2">
    <citation type="submission" date="2020-09" db="EMBL/GenBank/DDBJ databases">
        <authorList>
            <person name="Sun Q."/>
            <person name="Zhou Y."/>
        </authorList>
    </citation>
    <scope>NUCLEOTIDE SEQUENCE</scope>
    <source>
        <strain evidence="2">CGMCC 4.7110</strain>
    </source>
</reference>
<dbReference type="Proteomes" id="UP000653411">
    <property type="component" value="Unassembled WGS sequence"/>
</dbReference>
<accession>A0A917XC07</accession>
<dbReference type="AlphaFoldDB" id="A0A917XC07"/>
<name>A0A917XC07_9ACTN</name>
<sequence length="203" mass="19853">MKRSGAGAGARDPGRGVMMLGHRHDLDGELLMRVIPLTVTALAAALALTACDNGGGSGSSGKNSSTCEIGKVSVQVGSASVAPTTGDTGEVPVSITNQSAPCTLDGFAGVTLKGGGASATVAPQSGAKTDKLKLAKGDSATFSITYVRGKDGDKASLAATSLTVSLPGGDATQSFPWKYGAVAGKGAADKPNAAVGAFQQAGD</sequence>
<protein>
    <recommendedName>
        <fullName evidence="1">DUF4232 domain-containing protein</fullName>
    </recommendedName>
</protein>
<comment type="caution">
    <text evidence="2">The sequence shown here is derived from an EMBL/GenBank/DDBJ whole genome shotgun (WGS) entry which is preliminary data.</text>
</comment>
<keyword evidence="3" id="KW-1185">Reference proteome</keyword>
<dbReference type="EMBL" id="BMML01000006">
    <property type="protein sequence ID" value="GGN05843.1"/>
    <property type="molecule type" value="Genomic_DNA"/>
</dbReference>
<dbReference type="InterPro" id="IPR025326">
    <property type="entry name" value="DUF4232"/>
</dbReference>
<gene>
    <name evidence="2" type="ORF">GCM10011578_029740</name>
</gene>
<evidence type="ECO:0000313" key="2">
    <source>
        <dbReference type="EMBL" id="GGN05843.1"/>
    </source>
</evidence>
<reference evidence="2" key="1">
    <citation type="journal article" date="2014" name="Int. J. Syst. Evol. Microbiol.">
        <title>Complete genome sequence of Corynebacterium casei LMG S-19264T (=DSM 44701T), isolated from a smear-ripened cheese.</title>
        <authorList>
            <consortium name="US DOE Joint Genome Institute (JGI-PGF)"/>
            <person name="Walter F."/>
            <person name="Albersmeier A."/>
            <person name="Kalinowski J."/>
            <person name="Ruckert C."/>
        </authorList>
    </citation>
    <scope>NUCLEOTIDE SEQUENCE</scope>
    <source>
        <strain evidence="2">CGMCC 4.7110</strain>
    </source>
</reference>
<organism evidence="2 3">
    <name type="scientific">Streptomyces fuscichromogenes</name>
    <dbReference type="NCBI Taxonomy" id="1324013"/>
    <lineage>
        <taxon>Bacteria</taxon>
        <taxon>Bacillati</taxon>
        <taxon>Actinomycetota</taxon>
        <taxon>Actinomycetes</taxon>
        <taxon>Kitasatosporales</taxon>
        <taxon>Streptomycetaceae</taxon>
        <taxon>Streptomyces</taxon>
    </lineage>
</organism>